<dbReference type="OrthoDB" id="4653716at2"/>
<dbReference type="KEGG" id="cpau:EHF44_23400"/>
<evidence type="ECO:0000313" key="2">
    <source>
        <dbReference type="Proteomes" id="UP000270411"/>
    </source>
</evidence>
<dbReference type="Gene3D" id="1.20.910.10">
    <property type="entry name" value="Heme oxygenase-like"/>
    <property type="match status" value="1"/>
</dbReference>
<name>A0A3G8H719_9BURK</name>
<gene>
    <name evidence="1" type="ORF">EHF44_23400</name>
</gene>
<reference evidence="2" key="1">
    <citation type="submission" date="2018-11" db="EMBL/GenBank/DDBJ databases">
        <title>FDA dAtabase for Regulatory Grade micrObial Sequences (FDA-ARGOS): Supporting development and validation of Infectious Disease Dx tests.</title>
        <authorList>
            <person name="Goldberg B."/>
            <person name="Campos J."/>
            <person name="Tallon L."/>
            <person name="Sadzewicz L."/>
            <person name="Zhao X."/>
            <person name="Vavikolanu K."/>
            <person name="Mehta A."/>
            <person name="Aluvathingal J."/>
            <person name="Nadendla S."/>
            <person name="Geyer C."/>
            <person name="Nandy P."/>
            <person name="Yan Y."/>
            <person name="Sichtig H."/>
        </authorList>
    </citation>
    <scope>NUCLEOTIDE SEQUENCE [LARGE SCALE GENOMIC DNA]</scope>
    <source>
        <strain evidence="2">FDAARGOS_614</strain>
    </source>
</reference>
<sequence length="229" mass="26337">MQAVLAHILRRKLSYAQLPLFERMRDERLPPQIRLDFMRGFAFFVMAFGDLNRYLLRRAPHGDAHQAKVNAHTYEDDHHWPWYLEDFRKLGWDTTTTTTDALRTLWSDDTHRCRVLMYELCAIVAQARDGAERLAVIEAIEETGNVLFSLTTPLAEALHPKLGVELRYLGPFHFALESGHAQHADHRAFAAIVLDDARRQHCIALVDRVFDAFTAWTDEAAGWIDRAAA</sequence>
<dbReference type="InterPro" id="IPR016084">
    <property type="entry name" value="Haem_Oase-like_multi-hlx"/>
</dbReference>
<dbReference type="Proteomes" id="UP000270411">
    <property type="component" value="Chromosome 2"/>
</dbReference>
<dbReference type="RefSeq" id="WP_124686071.1">
    <property type="nucleotide sequence ID" value="NZ_CP033970.1"/>
</dbReference>
<proteinExistence type="predicted"/>
<dbReference type="EMBL" id="CP033970">
    <property type="protein sequence ID" value="AZG16341.1"/>
    <property type="molecule type" value="Genomic_DNA"/>
</dbReference>
<protein>
    <recommendedName>
        <fullName evidence="3">Iron-containing redox enzyme family protein</fullName>
    </recommendedName>
</protein>
<evidence type="ECO:0000313" key="1">
    <source>
        <dbReference type="EMBL" id="AZG16341.1"/>
    </source>
</evidence>
<organism evidence="1 2">
    <name type="scientific">Cupriavidus pauculus</name>
    <dbReference type="NCBI Taxonomy" id="82633"/>
    <lineage>
        <taxon>Bacteria</taxon>
        <taxon>Pseudomonadati</taxon>
        <taxon>Pseudomonadota</taxon>
        <taxon>Betaproteobacteria</taxon>
        <taxon>Burkholderiales</taxon>
        <taxon>Burkholderiaceae</taxon>
        <taxon>Cupriavidus</taxon>
    </lineage>
</organism>
<dbReference type="AlphaFoldDB" id="A0A3G8H719"/>
<accession>A0A3G8H719</accession>
<evidence type="ECO:0008006" key="3">
    <source>
        <dbReference type="Google" id="ProtNLM"/>
    </source>
</evidence>